<keyword evidence="2" id="KW-1185">Reference proteome</keyword>
<dbReference type="Proteomes" id="UP000827872">
    <property type="component" value="Linkage Group LG02"/>
</dbReference>
<accession>A0ACB8G5J0</accession>
<reference evidence="1" key="1">
    <citation type="submission" date="2021-08" db="EMBL/GenBank/DDBJ databases">
        <title>The first chromosome-level gecko genome reveals the dynamic sex chromosomes of Neotropical dwarf geckos (Sphaerodactylidae: Sphaerodactylus).</title>
        <authorList>
            <person name="Pinto B.J."/>
            <person name="Keating S.E."/>
            <person name="Gamble T."/>
        </authorList>
    </citation>
    <scope>NUCLEOTIDE SEQUENCE</scope>
    <source>
        <strain evidence="1">TG3544</strain>
    </source>
</reference>
<gene>
    <name evidence="1" type="ORF">K3G42_031662</name>
</gene>
<evidence type="ECO:0000313" key="1">
    <source>
        <dbReference type="EMBL" id="KAH8014765.1"/>
    </source>
</evidence>
<name>A0ACB8G5J0_9SAUR</name>
<organism evidence="1 2">
    <name type="scientific">Sphaerodactylus townsendi</name>
    <dbReference type="NCBI Taxonomy" id="933632"/>
    <lineage>
        <taxon>Eukaryota</taxon>
        <taxon>Metazoa</taxon>
        <taxon>Chordata</taxon>
        <taxon>Craniata</taxon>
        <taxon>Vertebrata</taxon>
        <taxon>Euteleostomi</taxon>
        <taxon>Lepidosauria</taxon>
        <taxon>Squamata</taxon>
        <taxon>Bifurcata</taxon>
        <taxon>Gekkota</taxon>
        <taxon>Sphaerodactylidae</taxon>
        <taxon>Sphaerodactylus</taxon>
    </lineage>
</organism>
<proteinExistence type="predicted"/>
<dbReference type="EMBL" id="CM037615">
    <property type="protein sequence ID" value="KAH8014765.1"/>
    <property type="molecule type" value="Genomic_DNA"/>
</dbReference>
<evidence type="ECO:0000313" key="2">
    <source>
        <dbReference type="Proteomes" id="UP000827872"/>
    </source>
</evidence>
<protein>
    <submittedName>
        <fullName evidence="1">Uncharacterized protein</fullName>
    </submittedName>
</protein>
<comment type="caution">
    <text evidence="1">The sequence shown here is derived from an EMBL/GenBank/DDBJ whole genome shotgun (WGS) entry which is preliminary data.</text>
</comment>
<sequence length="167" mass="18796">MGCRGLCCCCCCCGALNEDNARFVLLAALIVAYMLCGAAVFSALELPRERETQQRWQARLQDFSQRHNLSLADLRELLGDYEGAYVAGVRVHDVRPRWDFPGAFYFVGTVVSTIGEQEFFSSSQSSPSELLIKCFKRVEDFNPVERAFVQLSSIDLRAHFLDYGTCD</sequence>